<dbReference type="PANTHER" id="PTHR43445">
    <property type="entry name" value="UDP-N-ACETYLMURAMATE--L-ALANINE LIGASE-RELATED"/>
    <property type="match status" value="1"/>
</dbReference>
<feature type="domain" description="Mur ligase N-terminal catalytic" evidence="1">
    <location>
        <begin position="5"/>
        <end position="64"/>
    </location>
</feature>
<evidence type="ECO:0000259" key="1">
    <source>
        <dbReference type="Pfam" id="PF01225"/>
    </source>
</evidence>
<protein>
    <submittedName>
        <fullName evidence="2">UDP-N-acetylmuramate--L-alanine ligase</fullName>
    </submittedName>
</protein>
<proteinExistence type="predicted"/>
<dbReference type="SUPFAM" id="SSF51984">
    <property type="entry name" value="MurCD N-terminal domain"/>
    <property type="match status" value="1"/>
</dbReference>
<gene>
    <name evidence="2" type="ORF">B1B_15199</name>
</gene>
<dbReference type="InterPro" id="IPR050061">
    <property type="entry name" value="MurCDEF_pg_biosynth"/>
</dbReference>
<keyword evidence="2" id="KW-0436">Ligase</keyword>
<dbReference type="AlphaFoldDB" id="T0YW76"/>
<evidence type="ECO:0000313" key="2">
    <source>
        <dbReference type="EMBL" id="EQD39866.1"/>
    </source>
</evidence>
<dbReference type="Pfam" id="PF01225">
    <property type="entry name" value="Mur_ligase"/>
    <property type="match status" value="1"/>
</dbReference>
<reference evidence="2" key="1">
    <citation type="submission" date="2013-08" db="EMBL/GenBank/DDBJ databases">
        <authorList>
            <person name="Mendez C."/>
            <person name="Richter M."/>
            <person name="Ferrer M."/>
            <person name="Sanchez J."/>
        </authorList>
    </citation>
    <scope>NUCLEOTIDE SEQUENCE</scope>
</reference>
<accession>T0YW76</accession>
<reference evidence="2" key="2">
    <citation type="journal article" date="2014" name="ISME J.">
        <title>Microbial stratification in low pH oxic and suboxic macroscopic growths along an acid mine drainage.</title>
        <authorList>
            <person name="Mendez-Garcia C."/>
            <person name="Mesa V."/>
            <person name="Sprenger R.R."/>
            <person name="Richter M."/>
            <person name="Diez M.S."/>
            <person name="Solano J."/>
            <person name="Bargiela R."/>
            <person name="Golyshina O.V."/>
            <person name="Manteca A."/>
            <person name="Ramos J.L."/>
            <person name="Gallego J.R."/>
            <person name="Llorente I."/>
            <person name="Martins Dos Santos V.A."/>
            <person name="Jensen O.N."/>
            <person name="Pelaez A.I."/>
            <person name="Sanchez J."/>
            <person name="Ferrer M."/>
        </authorList>
    </citation>
    <scope>NUCLEOTIDE SEQUENCE</scope>
</reference>
<comment type="caution">
    <text evidence="2">The sequence shown here is derived from an EMBL/GenBank/DDBJ whole genome shotgun (WGS) entry which is preliminary data.</text>
</comment>
<sequence>MVKSMHLVGIGGNGMAPIAEILLARGFRVTGSDSHQTELTRRLSELGATVYLGQKAENVGDVMRSLYQR</sequence>
<dbReference type="InterPro" id="IPR000713">
    <property type="entry name" value="Mur_ligase_N"/>
</dbReference>
<dbReference type="GO" id="GO:0016881">
    <property type="term" value="F:acid-amino acid ligase activity"/>
    <property type="evidence" value="ECO:0007669"/>
    <property type="project" value="InterPro"/>
</dbReference>
<dbReference type="EMBL" id="AUZY01010104">
    <property type="protein sequence ID" value="EQD39866.1"/>
    <property type="molecule type" value="Genomic_DNA"/>
</dbReference>
<dbReference type="Gene3D" id="3.40.50.720">
    <property type="entry name" value="NAD(P)-binding Rossmann-like Domain"/>
    <property type="match status" value="1"/>
</dbReference>
<organism evidence="2">
    <name type="scientific">mine drainage metagenome</name>
    <dbReference type="NCBI Taxonomy" id="410659"/>
    <lineage>
        <taxon>unclassified sequences</taxon>
        <taxon>metagenomes</taxon>
        <taxon>ecological metagenomes</taxon>
    </lineage>
</organism>
<feature type="non-terminal residue" evidence="2">
    <location>
        <position position="69"/>
    </location>
</feature>
<dbReference type="PANTHER" id="PTHR43445:SF3">
    <property type="entry name" value="UDP-N-ACETYLMURAMATE--L-ALANINE LIGASE"/>
    <property type="match status" value="1"/>
</dbReference>
<name>T0YW76_9ZZZZ</name>